<dbReference type="InterPro" id="IPR023753">
    <property type="entry name" value="FAD/NAD-binding_dom"/>
</dbReference>
<comment type="caution">
    <text evidence="7">The sequence shown here is derived from an EMBL/GenBank/DDBJ whole genome shotgun (WGS) entry which is preliminary data.</text>
</comment>
<dbReference type="Gene3D" id="3.50.50.60">
    <property type="entry name" value="FAD/NAD(P)-binding domain"/>
    <property type="match status" value="1"/>
</dbReference>
<evidence type="ECO:0000256" key="5">
    <source>
        <dbReference type="ARBA" id="ARBA00023284"/>
    </source>
</evidence>
<keyword evidence="5" id="KW-0676">Redox-active center</keyword>
<evidence type="ECO:0000259" key="6">
    <source>
        <dbReference type="Pfam" id="PF07992"/>
    </source>
</evidence>
<evidence type="ECO:0000256" key="4">
    <source>
        <dbReference type="ARBA" id="ARBA00023002"/>
    </source>
</evidence>
<dbReference type="InterPro" id="IPR050260">
    <property type="entry name" value="FAD-bd_OxRdtase"/>
</dbReference>
<keyword evidence="3" id="KW-0274">FAD</keyword>
<dbReference type="AlphaFoldDB" id="A0A354YT71"/>
<dbReference type="EMBL" id="DNZF01000027">
    <property type="protein sequence ID" value="HBK52525.1"/>
    <property type="molecule type" value="Genomic_DNA"/>
</dbReference>
<dbReference type="PANTHER" id="PTHR43429:SF1">
    <property type="entry name" value="NAD(P)H SULFUR OXIDOREDUCTASE (COA-DEPENDENT)"/>
    <property type="match status" value="1"/>
</dbReference>
<sequence length="126" mass="13922">MKNNLLIIGGVAAGMSAASKARRIDSELKITAITDDQYVSYAGCGLPYYIGGKIPEQSQLIARRPEDFAQQNISVKTRVRARLIRPEQKYVVTENLETGQLSEESYDRLLVCTGARPHIPSLEAIN</sequence>
<evidence type="ECO:0000256" key="1">
    <source>
        <dbReference type="ARBA" id="ARBA00001974"/>
    </source>
</evidence>
<dbReference type="GO" id="GO:0016491">
    <property type="term" value="F:oxidoreductase activity"/>
    <property type="evidence" value="ECO:0007669"/>
    <property type="project" value="UniProtKB-KW"/>
</dbReference>
<keyword evidence="2" id="KW-0285">Flavoprotein</keyword>
<feature type="non-terminal residue" evidence="7">
    <location>
        <position position="126"/>
    </location>
</feature>
<evidence type="ECO:0000313" key="8">
    <source>
        <dbReference type="Proteomes" id="UP000263273"/>
    </source>
</evidence>
<comment type="cofactor">
    <cofactor evidence="1">
        <name>FAD</name>
        <dbReference type="ChEBI" id="CHEBI:57692"/>
    </cofactor>
</comment>
<evidence type="ECO:0000313" key="7">
    <source>
        <dbReference type="EMBL" id="HBK52525.1"/>
    </source>
</evidence>
<protein>
    <submittedName>
        <fullName evidence="7">Pyridine nucleotide-disulfide oxidoreductase</fullName>
    </submittedName>
</protein>
<organism evidence="7 8">
    <name type="scientific">Syntrophomonas wolfei</name>
    <dbReference type="NCBI Taxonomy" id="863"/>
    <lineage>
        <taxon>Bacteria</taxon>
        <taxon>Bacillati</taxon>
        <taxon>Bacillota</taxon>
        <taxon>Clostridia</taxon>
        <taxon>Eubacteriales</taxon>
        <taxon>Syntrophomonadaceae</taxon>
        <taxon>Syntrophomonas</taxon>
    </lineage>
</organism>
<dbReference type="PANTHER" id="PTHR43429">
    <property type="entry name" value="PYRIDINE NUCLEOTIDE-DISULFIDE OXIDOREDUCTASE DOMAIN-CONTAINING"/>
    <property type="match status" value="1"/>
</dbReference>
<name>A0A354YT71_9FIRM</name>
<proteinExistence type="predicted"/>
<accession>A0A354YT71</accession>
<reference evidence="7 8" key="1">
    <citation type="journal article" date="2018" name="Nat. Biotechnol.">
        <title>A standardized bacterial taxonomy based on genome phylogeny substantially revises the tree of life.</title>
        <authorList>
            <person name="Parks D.H."/>
            <person name="Chuvochina M."/>
            <person name="Waite D.W."/>
            <person name="Rinke C."/>
            <person name="Skarshewski A."/>
            <person name="Chaumeil P.A."/>
            <person name="Hugenholtz P."/>
        </authorList>
    </citation>
    <scope>NUCLEOTIDE SEQUENCE [LARGE SCALE GENOMIC DNA]</scope>
    <source>
        <strain evidence="7">UBA10948</strain>
    </source>
</reference>
<evidence type="ECO:0000256" key="2">
    <source>
        <dbReference type="ARBA" id="ARBA00022630"/>
    </source>
</evidence>
<evidence type="ECO:0000256" key="3">
    <source>
        <dbReference type="ARBA" id="ARBA00022827"/>
    </source>
</evidence>
<dbReference type="Pfam" id="PF07992">
    <property type="entry name" value="Pyr_redox_2"/>
    <property type="match status" value="1"/>
</dbReference>
<dbReference type="InterPro" id="IPR036188">
    <property type="entry name" value="FAD/NAD-bd_sf"/>
</dbReference>
<keyword evidence="4" id="KW-0560">Oxidoreductase</keyword>
<dbReference type="SUPFAM" id="SSF51905">
    <property type="entry name" value="FAD/NAD(P)-binding domain"/>
    <property type="match status" value="1"/>
</dbReference>
<gene>
    <name evidence="7" type="ORF">DDZ44_01120</name>
</gene>
<feature type="domain" description="FAD/NAD(P)-binding" evidence="6">
    <location>
        <begin position="4"/>
        <end position="123"/>
    </location>
</feature>
<dbReference type="Proteomes" id="UP000263273">
    <property type="component" value="Unassembled WGS sequence"/>
</dbReference>